<organism evidence="2 3">
    <name type="scientific">Solanum tuberosum</name>
    <name type="common">Potato</name>
    <dbReference type="NCBI Taxonomy" id="4113"/>
    <lineage>
        <taxon>Eukaryota</taxon>
        <taxon>Viridiplantae</taxon>
        <taxon>Streptophyta</taxon>
        <taxon>Embryophyta</taxon>
        <taxon>Tracheophyta</taxon>
        <taxon>Spermatophyta</taxon>
        <taxon>Magnoliopsida</taxon>
        <taxon>eudicotyledons</taxon>
        <taxon>Gunneridae</taxon>
        <taxon>Pentapetalae</taxon>
        <taxon>asterids</taxon>
        <taxon>lamiids</taxon>
        <taxon>Solanales</taxon>
        <taxon>Solanaceae</taxon>
        <taxon>Solanoideae</taxon>
        <taxon>Solaneae</taxon>
        <taxon>Solanum</taxon>
    </lineage>
</organism>
<dbReference type="eggNOG" id="KOG3133">
    <property type="taxonomic scope" value="Eukaryota"/>
</dbReference>
<dbReference type="GO" id="GO:0005778">
    <property type="term" value="C:peroxisomal membrane"/>
    <property type="evidence" value="ECO:0000318"/>
    <property type="project" value="GO_Central"/>
</dbReference>
<feature type="compositionally biased region" description="Polar residues" evidence="1">
    <location>
        <begin position="1"/>
        <end position="14"/>
    </location>
</feature>
<dbReference type="PaxDb" id="4113-PGSC0003DMT400096095"/>
<dbReference type="STRING" id="4113.M1DXP9"/>
<name>M1DXP9_SOLTU</name>
<proteinExistence type="predicted"/>
<evidence type="ECO:0000313" key="3">
    <source>
        <dbReference type="Proteomes" id="UP000011115"/>
    </source>
</evidence>
<dbReference type="InParanoid" id="M1DXP9"/>
<protein>
    <submittedName>
        <fullName evidence="2">Peroxisomal biogenesis factor</fullName>
    </submittedName>
</protein>
<keyword evidence="3" id="KW-1185">Reference proteome</keyword>
<dbReference type="Gramene" id="PGSC0003DMT400096095">
    <property type="protein sequence ID" value="PGSC0003DMT400096095"/>
    <property type="gene ID" value="PGSC0003DMG400045666"/>
</dbReference>
<reference evidence="2" key="2">
    <citation type="submission" date="2015-06" db="UniProtKB">
        <authorList>
            <consortium name="EnsemblPlants"/>
        </authorList>
    </citation>
    <scope>IDENTIFICATION</scope>
    <source>
        <strain evidence="2">DM1-3 516 R44</strain>
    </source>
</reference>
<accession>M1DXP9</accession>
<dbReference type="HOGENOM" id="CLU_1819245_0_0_1"/>
<evidence type="ECO:0000256" key="1">
    <source>
        <dbReference type="SAM" id="MobiDB-lite"/>
    </source>
</evidence>
<sequence length="142" mass="15518">MANEGDVNTASTTKIRSEGGKKNRKGKKHQKGSEEMLIDLTPSEGLISHPSSTTEASDDELGMLRKKRKQKASGESKDSHIAEALDKLREQTRKAVKGLESVTRPRPGVENMGNDAMMEKWVKQFEELSGSQGPGPLQSTLV</sequence>
<dbReference type="EnsemblPlants" id="PGSC0003DMT400096095">
    <property type="protein sequence ID" value="PGSC0003DMT400096095"/>
    <property type="gene ID" value="PGSC0003DMG400045666"/>
</dbReference>
<dbReference type="Proteomes" id="UP000011115">
    <property type="component" value="Unassembled WGS sequence"/>
</dbReference>
<feature type="region of interest" description="Disordered" evidence="1">
    <location>
        <begin position="1"/>
        <end position="81"/>
    </location>
</feature>
<feature type="compositionally biased region" description="Basic and acidic residues" evidence="1">
    <location>
        <begin position="72"/>
        <end position="81"/>
    </location>
</feature>
<dbReference type="GO" id="GO:0045046">
    <property type="term" value="P:protein import into peroxisome membrane"/>
    <property type="evidence" value="ECO:0000318"/>
    <property type="project" value="GO_Central"/>
</dbReference>
<evidence type="ECO:0000313" key="2">
    <source>
        <dbReference type="EnsemblPlants" id="PGSC0003DMT400096095"/>
    </source>
</evidence>
<dbReference type="AlphaFoldDB" id="M1DXP9"/>
<dbReference type="GO" id="GO:0033328">
    <property type="term" value="F:peroxisome membrane targeting sequence binding"/>
    <property type="evidence" value="ECO:0000318"/>
    <property type="project" value="GO_Central"/>
</dbReference>
<reference evidence="3" key="1">
    <citation type="journal article" date="2011" name="Nature">
        <title>Genome sequence and analysis of the tuber crop potato.</title>
        <authorList>
            <consortium name="The Potato Genome Sequencing Consortium"/>
        </authorList>
    </citation>
    <scope>NUCLEOTIDE SEQUENCE [LARGE SCALE GENOMIC DNA]</scope>
    <source>
        <strain evidence="3">cv. DM1-3 516 R44</strain>
    </source>
</reference>